<organism evidence="2 3">
    <name type="scientific">Scophthalmus maximus</name>
    <name type="common">Turbot</name>
    <name type="synonym">Psetta maxima</name>
    <dbReference type="NCBI Taxonomy" id="52904"/>
    <lineage>
        <taxon>Eukaryota</taxon>
        <taxon>Metazoa</taxon>
        <taxon>Chordata</taxon>
        <taxon>Craniata</taxon>
        <taxon>Vertebrata</taxon>
        <taxon>Euteleostomi</taxon>
        <taxon>Actinopterygii</taxon>
        <taxon>Neopterygii</taxon>
        <taxon>Teleostei</taxon>
        <taxon>Neoteleostei</taxon>
        <taxon>Acanthomorphata</taxon>
        <taxon>Carangaria</taxon>
        <taxon>Pleuronectiformes</taxon>
        <taxon>Pleuronectoidei</taxon>
        <taxon>Scophthalmidae</taxon>
        <taxon>Scophthalmus</taxon>
    </lineage>
</organism>
<dbReference type="EMBL" id="VEVO01000015">
    <property type="protein sequence ID" value="KAF0030507.1"/>
    <property type="molecule type" value="Genomic_DNA"/>
</dbReference>
<feature type="compositionally biased region" description="Acidic residues" evidence="1">
    <location>
        <begin position="339"/>
        <end position="350"/>
    </location>
</feature>
<reference evidence="2 3" key="1">
    <citation type="submission" date="2019-06" db="EMBL/GenBank/DDBJ databases">
        <title>Draft genomes of female and male turbot (Scophthalmus maximus).</title>
        <authorList>
            <person name="Xu H."/>
            <person name="Xu X.-W."/>
            <person name="Shao C."/>
            <person name="Chen S."/>
        </authorList>
    </citation>
    <scope>NUCLEOTIDE SEQUENCE [LARGE SCALE GENOMIC DNA]</scope>
    <source>
        <strain evidence="2">Ysfricsl-2016a</strain>
        <tissue evidence="2">Blood</tissue>
    </source>
</reference>
<proteinExistence type="predicted"/>
<comment type="caution">
    <text evidence="2">The sequence shown here is derived from an EMBL/GenBank/DDBJ whole genome shotgun (WGS) entry which is preliminary data.</text>
</comment>
<feature type="region of interest" description="Disordered" evidence="1">
    <location>
        <begin position="275"/>
        <end position="367"/>
    </location>
</feature>
<name>A0A6A4SBG1_SCOMX</name>
<evidence type="ECO:0000313" key="3">
    <source>
        <dbReference type="Proteomes" id="UP000438429"/>
    </source>
</evidence>
<evidence type="ECO:0000313" key="2">
    <source>
        <dbReference type="EMBL" id="KAF0030507.1"/>
    </source>
</evidence>
<protein>
    <submittedName>
        <fullName evidence="2">Uncharacterized protein</fullName>
    </submittedName>
</protein>
<feature type="compositionally biased region" description="Basic and acidic residues" evidence="1">
    <location>
        <begin position="283"/>
        <end position="296"/>
    </location>
</feature>
<sequence length="367" mass="41610">MSLATTELYIECRESRLDSCDTSTFNLPSVVASSPCAAAHVTATSLCWSEDDVDRLLSTLIHIVSCFFSPDSEKFYQKCVKHACMTQYIQIQADAALHRSVACDQMWLIVQFTTCMHLETSMGRCDLLCCDTPPHYRATEHHCDEVKWHIQTVMMLSEVLREQHDTIRTDNNKGKMHGNTTGTTHALPPQRCTAFIICKINLTRPSCVVDNYRHIDETWTHPAFSFLSGLIIQSDVDGMRVLRRAQRWPRRWGSWSSGGASEACSKGVPLEFAPEGWCTGGRPGERDLQPSTERWRPAGTRRREWRRRRCTGAAPRCALTPSPHELQAFPFTRSSEGGGGEEEEEEEEEEEKKKPSRRVLESLKSNV</sequence>
<gene>
    <name evidence="2" type="ORF">F2P81_017238</name>
</gene>
<dbReference type="AlphaFoldDB" id="A0A6A4SBG1"/>
<dbReference type="Proteomes" id="UP000438429">
    <property type="component" value="Unassembled WGS sequence"/>
</dbReference>
<evidence type="ECO:0000256" key="1">
    <source>
        <dbReference type="SAM" id="MobiDB-lite"/>
    </source>
</evidence>
<accession>A0A6A4SBG1</accession>
<feature type="compositionally biased region" description="Basic residues" evidence="1">
    <location>
        <begin position="299"/>
        <end position="310"/>
    </location>
</feature>